<accession>A0A7T4PLR7</accession>
<sequence length="219" mass="24451">MAVLPVAAPESDDYRVQLAALGTKLEYLHPALRAGEIARRSATPNHPANTAGTRAYQEHVRIIREMHIQHEGWKRLLHDHLEVVCSPDGAIAIGAMTGDAATGNRTLHPRNKRRRGAATERAAEANTQLEFFPPPVRRHEIVLSADEADRLQVWFLVSYRVEGGGKLHIHNELSLPGEVVDGYVTKWKQRIPLPVLEMDGVERPYEDGSGEIDIPVDFR</sequence>
<feature type="compositionally biased region" description="Basic residues" evidence="1">
    <location>
        <begin position="107"/>
        <end position="116"/>
    </location>
</feature>
<dbReference type="Proteomes" id="UP000596130">
    <property type="component" value="Chromosome"/>
</dbReference>
<protein>
    <submittedName>
        <fullName evidence="2">Uncharacterized protein</fullName>
    </submittedName>
</protein>
<dbReference type="RefSeq" id="WP_198504182.1">
    <property type="nucleotide sequence ID" value="NZ_CP065959.1"/>
</dbReference>
<reference evidence="2 3" key="1">
    <citation type="submission" date="2020-12" db="EMBL/GenBank/DDBJ databases">
        <title>Identification and biosynthesis of polyene macrolides produced by Streptomyces alfalfae Men-myco-93-63.</title>
        <authorList>
            <person name="Liu D."/>
            <person name="Li Y."/>
            <person name="Liu L."/>
            <person name="Han X."/>
            <person name="Shen F."/>
        </authorList>
    </citation>
    <scope>NUCLEOTIDE SEQUENCE [LARGE SCALE GENOMIC DNA]</scope>
    <source>
        <strain evidence="2 3">Men-myco-93-63</strain>
    </source>
</reference>
<gene>
    <name evidence="2" type="ORF">I8755_31575</name>
</gene>
<proteinExistence type="predicted"/>
<name>A0A7T4PLR7_9ACTN</name>
<organism evidence="2 3">
    <name type="scientific">Streptomyces alfalfae</name>
    <dbReference type="NCBI Taxonomy" id="1642299"/>
    <lineage>
        <taxon>Bacteria</taxon>
        <taxon>Bacillati</taxon>
        <taxon>Actinomycetota</taxon>
        <taxon>Actinomycetes</taxon>
        <taxon>Kitasatosporales</taxon>
        <taxon>Streptomycetaceae</taxon>
        <taxon>Streptomyces</taxon>
    </lineage>
</organism>
<evidence type="ECO:0000313" key="3">
    <source>
        <dbReference type="Proteomes" id="UP000596130"/>
    </source>
</evidence>
<evidence type="ECO:0000313" key="2">
    <source>
        <dbReference type="EMBL" id="QQC92424.1"/>
    </source>
</evidence>
<feature type="region of interest" description="Disordered" evidence="1">
    <location>
        <begin position="102"/>
        <end position="123"/>
    </location>
</feature>
<dbReference type="EMBL" id="CP065959">
    <property type="protein sequence ID" value="QQC92424.1"/>
    <property type="molecule type" value="Genomic_DNA"/>
</dbReference>
<dbReference type="AlphaFoldDB" id="A0A7T4PLR7"/>
<evidence type="ECO:0000256" key="1">
    <source>
        <dbReference type="SAM" id="MobiDB-lite"/>
    </source>
</evidence>